<keyword evidence="4" id="KW-0410">Iron transport</keyword>
<evidence type="ECO:0000313" key="17">
    <source>
        <dbReference type="Proteomes" id="UP000286576"/>
    </source>
</evidence>
<evidence type="ECO:0000256" key="2">
    <source>
        <dbReference type="ARBA" id="ARBA00022448"/>
    </source>
</evidence>
<evidence type="ECO:0000256" key="12">
    <source>
        <dbReference type="RuleBase" id="RU003357"/>
    </source>
</evidence>
<dbReference type="InterPro" id="IPR036942">
    <property type="entry name" value="Beta-barrel_TonB_sf"/>
</dbReference>
<evidence type="ECO:0000256" key="9">
    <source>
        <dbReference type="ARBA" id="ARBA00023136"/>
    </source>
</evidence>
<protein>
    <submittedName>
        <fullName evidence="16">TonB-dependent receptor</fullName>
    </submittedName>
</protein>
<evidence type="ECO:0000256" key="13">
    <source>
        <dbReference type="SAM" id="SignalP"/>
    </source>
</evidence>
<comment type="similarity">
    <text evidence="11 12">Belongs to the TonB-dependent receptor family.</text>
</comment>
<dbReference type="Pfam" id="PF07715">
    <property type="entry name" value="Plug"/>
    <property type="match status" value="1"/>
</dbReference>
<dbReference type="InterPro" id="IPR039426">
    <property type="entry name" value="TonB-dep_rcpt-like"/>
</dbReference>
<dbReference type="GO" id="GO:0006826">
    <property type="term" value="P:iron ion transport"/>
    <property type="evidence" value="ECO:0007669"/>
    <property type="project" value="UniProtKB-KW"/>
</dbReference>
<keyword evidence="10 11" id="KW-0998">Cell outer membrane</keyword>
<keyword evidence="6" id="KW-0408">Iron</keyword>
<evidence type="ECO:0000313" key="16">
    <source>
        <dbReference type="EMBL" id="RIV87966.1"/>
    </source>
</evidence>
<dbReference type="RefSeq" id="WP_119585900.1">
    <property type="nucleotide sequence ID" value="NZ_CAWODQ010000012.1"/>
</dbReference>
<dbReference type="SUPFAM" id="SSF56935">
    <property type="entry name" value="Porins"/>
    <property type="match status" value="1"/>
</dbReference>
<keyword evidence="9 11" id="KW-0472">Membrane</keyword>
<keyword evidence="7" id="KW-0406">Ion transport</keyword>
<dbReference type="PROSITE" id="PS52016">
    <property type="entry name" value="TONB_DEPENDENT_REC_3"/>
    <property type="match status" value="1"/>
</dbReference>
<feature type="signal peptide" evidence="13">
    <location>
        <begin position="1"/>
        <end position="34"/>
    </location>
</feature>
<feature type="domain" description="TonB-dependent receptor plug" evidence="15">
    <location>
        <begin position="63"/>
        <end position="170"/>
    </location>
</feature>
<keyword evidence="16" id="KW-0675">Receptor</keyword>
<name>A0A418NV54_9SPHN</name>
<gene>
    <name evidence="16" type="ORF">D2V07_06585</name>
</gene>
<evidence type="ECO:0000256" key="7">
    <source>
        <dbReference type="ARBA" id="ARBA00023065"/>
    </source>
</evidence>
<keyword evidence="8 12" id="KW-0798">TonB box</keyword>
<feature type="chain" id="PRO_5019387213" evidence="13">
    <location>
        <begin position="35"/>
        <end position="796"/>
    </location>
</feature>
<keyword evidence="13" id="KW-0732">Signal</keyword>
<dbReference type="AlphaFoldDB" id="A0A418NV54"/>
<dbReference type="InterPro" id="IPR012910">
    <property type="entry name" value="Plug_dom"/>
</dbReference>
<organism evidence="16 17">
    <name type="scientific">Aurantiacibacter zhengii</name>
    <dbReference type="NCBI Taxonomy" id="2307003"/>
    <lineage>
        <taxon>Bacteria</taxon>
        <taxon>Pseudomonadati</taxon>
        <taxon>Pseudomonadota</taxon>
        <taxon>Alphaproteobacteria</taxon>
        <taxon>Sphingomonadales</taxon>
        <taxon>Erythrobacteraceae</taxon>
        <taxon>Aurantiacibacter</taxon>
    </lineage>
</organism>
<evidence type="ECO:0000256" key="3">
    <source>
        <dbReference type="ARBA" id="ARBA00022452"/>
    </source>
</evidence>
<accession>A0A418NV54</accession>
<dbReference type="Gene3D" id="2.40.170.20">
    <property type="entry name" value="TonB-dependent receptor, beta-barrel domain"/>
    <property type="match status" value="1"/>
</dbReference>
<evidence type="ECO:0000256" key="8">
    <source>
        <dbReference type="ARBA" id="ARBA00023077"/>
    </source>
</evidence>
<evidence type="ECO:0000259" key="14">
    <source>
        <dbReference type="Pfam" id="PF00593"/>
    </source>
</evidence>
<keyword evidence="3 11" id="KW-1134">Transmembrane beta strand</keyword>
<dbReference type="PANTHER" id="PTHR32552">
    <property type="entry name" value="FERRICHROME IRON RECEPTOR-RELATED"/>
    <property type="match status" value="1"/>
</dbReference>
<proteinExistence type="inferred from homology"/>
<evidence type="ECO:0000256" key="10">
    <source>
        <dbReference type="ARBA" id="ARBA00023237"/>
    </source>
</evidence>
<dbReference type="Pfam" id="PF00593">
    <property type="entry name" value="TonB_dep_Rec_b-barrel"/>
    <property type="match status" value="1"/>
</dbReference>
<dbReference type="PANTHER" id="PTHR32552:SF81">
    <property type="entry name" value="TONB-DEPENDENT OUTER MEMBRANE RECEPTOR"/>
    <property type="match status" value="1"/>
</dbReference>
<evidence type="ECO:0000259" key="15">
    <source>
        <dbReference type="Pfam" id="PF07715"/>
    </source>
</evidence>
<reference evidence="16 17" key="1">
    <citation type="submission" date="2018-08" db="EMBL/GenBank/DDBJ databases">
        <title>Erythrobacter zhengii sp.nov., a bacterium isolated from deep-sea sediment.</title>
        <authorList>
            <person name="Fang C."/>
            <person name="Wu Y.-H."/>
            <person name="Sun C."/>
            <person name="Wang H."/>
            <person name="Cheng H."/>
            <person name="Meng F.-X."/>
            <person name="Wang C.-S."/>
            <person name="Xu X.-W."/>
        </authorList>
    </citation>
    <scope>NUCLEOTIDE SEQUENCE [LARGE SCALE GENOMIC DNA]</scope>
    <source>
        <strain evidence="16 17">V18</strain>
    </source>
</reference>
<keyword evidence="5 11" id="KW-0812">Transmembrane</keyword>
<evidence type="ECO:0000256" key="4">
    <source>
        <dbReference type="ARBA" id="ARBA00022496"/>
    </source>
</evidence>
<feature type="domain" description="TonB-dependent receptor-like beta-barrel" evidence="14">
    <location>
        <begin position="294"/>
        <end position="762"/>
    </location>
</feature>
<dbReference type="CDD" id="cd01347">
    <property type="entry name" value="ligand_gated_channel"/>
    <property type="match status" value="1"/>
</dbReference>
<dbReference type="GO" id="GO:0009279">
    <property type="term" value="C:cell outer membrane"/>
    <property type="evidence" value="ECO:0007669"/>
    <property type="project" value="UniProtKB-SubCell"/>
</dbReference>
<dbReference type="OrthoDB" id="9760333at2"/>
<keyword evidence="17" id="KW-1185">Reference proteome</keyword>
<evidence type="ECO:0000256" key="6">
    <source>
        <dbReference type="ARBA" id="ARBA00023004"/>
    </source>
</evidence>
<keyword evidence="2 11" id="KW-0813">Transport</keyword>
<evidence type="ECO:0000256" key="11">
    <source>
        <dbReference type="PROSITE-ProRule" id="PRU01360"/>
    </source>
</evidence>
<dbReference type="Proteomes" id="UP000286576">
    <property type="component" value="Unassembled WGS sequence"/>
</dbReference>
<comment type="caution">
    <text evidence="16">The sequence shown here is derived from an EMBL/GenBank/DDBJ whole genome shotgun (WGS) entry which is preliminary data.</text>
</comment>
<evidence type="ECO:0000256" key="1">
    <source>
        <dbReference type="ARBA" id="ARBA00004571"/>
    </source>
</evidence>
<sequence length="796" mass="85561">MISRTMTDRNLCKVAGFSVTSSILAMAFSTSALAQAIPEEGATDAPLSGNAIVVTANKREQDLNDVGLAVSVVTGDALQERGIVSLEDIAQSIPGLSFTPTANSTPVYTLRGVGFYETSLGAYPTVPIYIDEMPLSFPATAANSAFDLERIEVLKGPQGTLFGQNATGGAINYIAAKPTFDLQAGINLSYGRFNEVTAEGFISGPLSDTLRARVAGRYERADGWQISNTRPNDRNGEREVIAGRLLLDFEPSDGLRFQLNLNGWHEGGETLSPQYVATNPQQLTLGPAVAAEQFSPLNPRAADWTPGLPRKSNDMVQAGLRADIDVSDSITLTSLSSFVHYKQDQAQEGDGLRAVSLDLITDIGEINSFAQELRIANDGGSAFRWLLGANLELSEVDQLLEVSCPDSSTAPLFFPDCGVNYFANQEMTNYAFFGNFEYEFSNTLTLKAGARYTQSERDAELCSRDVSATGDTGSFFYDILLGGALGPYPTGACYTINDQGETINGVAPFAPGAFADSLDEDNISWRVGLDWSPTPDLLFYGNLARGYKAGSYPAVSATTFTAFLPVKQESVLSYEAGLKAGVFDGAMNIAAAGYFYDYTDKQIRSKRLAAPFGILDVLQNIPSSEVLGFEVELSGSPAPGLTTSVAFNYTDAQIKDFTGINAAGVVASFDDTRVPFTPKYQVSGNFDYETRLSNSIDGFIGGSVSYRSSTVAIIGGDFQTPTITESAVGNPFVIDSYTTVDLRAGISSANDTWRISIFGNNVFNEYYWTNVVASFDTIGRYTGEPATYGVSLSYRY</sequence>
<comment type="subcellular location">
    <subcellularLocation>
        <location evidence="1 11">Cell outer membrane</location>
        <topology evidence="1 11">Multi-pass membrane protein</topology>
    </subcellularLocation>
</comment>
<evidence type="ECO:0000256" key="5">
    <source>
        <dbReference type="ARBA" id="ARBA00022692"/>
    </source>
</evidence>
<dbReference type="EMBL" id="QXFL01000002">
    <property type="protein sequence ID" value="RIV87966.1"/>
    <property type="molecule type" value="Genomic_DNA"/>
</dbReference>
<dbReference type="InterPro" id="IPR000531">
    <property type="entry name" value="Beta-barrel_TonB"/>
</dbReference>